<evidence type="ECO:0000256" key="9">
    <source>
        <dbReference type="ARBA" id="ARBA00022723"/>
    </source>
</evidence>
<evidence type="ECO:0000256" key="11">
    <source>
        <dbReference type="ARBA" id="ARBA00022801"/>
    </source>
</evidence>
<keyword evidence="15" id="KW-0119">Carbohydrate metabolism</keyword>
<dbReference type="SUPFAM" id="SSF88713">
    <property type="entry name" value="Glycoside hydrolase/deacetylase"/>
    <property type="match status" value="1"/>
</dbReference>
<proteinExistence type="inferred from homology"/>
<keyword evidence="25" id="KW-1185">Reference proteome</keyword>
<comment type="cofactor">
    <cofactor evidence="1">
        <name>Co(2+)</name>
        <dbReference type="ChEBI" id="CHEBI:48828"/>
    </cofactor>
</comment>
<keyword evidence="8" id="KW-0336">GPI-anchor</keyword>
<dbReference type="GO" id="GO:0006032">
    <property type="term" value="P:chitin catabolic process"/>
    <property type="evidence" value="ECO:0007669"/>
    <property type="project" value="UniProtKB-KW"/>
</dbReference>
<evidence type="ECO:0000256" key="3">
    <source>
        <dbReference type="ARBA" id="ARBA00004609"/>
    </source>
</evidence>
<dbReference type="Pfam" id="PF01522">
    <property type="entry name" value="Polysacc_deac_1"/>
    <property type="match status" value="1"/>
</dbReference>
<gene>
    <name evidence="24" type="ORF">DB88DRAFT_497866</name>
</gene>
<evidence type="ECO:0000256" key="19">
    <source>
        <dbReference type="ARBA" id="ARBA00023326"/>
    </source>
</evidence>
<evidence type="ECO:0000256" key="13">
    <source>
        <dbReference type="ARBA" id="ARBA00023136"/>
    </source>
</evidence>
<dbReference type="EMBL" id="JAODAN010000009">
    <property type="protein sequence ID" value="KAK1922324.1"/>
    <property type="molecule type" value="Genomic_DNA"/>
</dbReference>
<evidence type="ECO:0000256" key="17">
    <source>
        <dbReference type="ARBA" id="ARBA00023288"/>
    </source>
</evidence>
<keyword evidence="7" id="KW-0964">Secreted</keyword>
<evidence type="ECO:0000313" key="25">
    <source>
        <dbReference type="Proteomes" id="UP001182556"/>
    </source>
</evidence>
<evidence type="ECO:0000256" key="1">
    <source>
        <dbReference type="ARBA" id="ARBA00001941"/>
    </source>
</evidence>
<keyword evidence="17" id="KW-0449">Lipoprotein</keyword>
<dbReference type="PANTHER" id="PTHR10587:SF98">
    <property type="entry name" value="CHITIN DEACETYLASE"/>
    <property type="match status" value="1"/>
</dbReference>
<dbReference type="Proteomes" id="UP001182556">
    <property type="component" value="Unassembled WGS sequence"/>
</dbReference>
<evidence type="ECO:0000256" key="21">
    <source>
        <dbReference type="ARBA" id="ARBA00048494"/>
    </source>
</evidence>
<dbReference type="GO" id="GO:0004099">
    <property type="term" value="F:chitin deacetylase activity"/>
    <property type="evidence" value="ECO:0007669"/>
    <property type="project" value="UniProtKB-EC"/>
</dbReference>
<name>A0AAD9CUL3_PAPLA</name>
<comment type="subcellular location">
    <subcellularLocation>
        <location evidence="3">Cell membrane</location>
        <topology evidence="3">Lipid-anchor</topology>
        <topology evidence="3">GPI-anchor</topology>
    </subcellularLocation>
    <subcellularLocation>
        <location evidence="2">Secreted</location>
        <location evidence="2">Cell wall</location>
    </subcellularLocation>
</comment>
<evidence type="ECO:0000256" key="10">
    <source>
        <dbReference type="ARBA" id="ARBA00022729"/>
    </source>
</evidence>
<evidence type="ECO:0000256" key="8">
    <source>
        <dbReference type="ARBA" id="ARBA00022622"/>
    </source>
</evidence>
<keyword evidence="6" id="KW-0134">Cell wall</keyword>
<dbReference type="PANTHER" id="PTHR10587">
    <property type="entry name" value="GLYCOSYL TRANSFERASE-RELATED"/>
    <property type="match status" value="1"/>
</dbReference>
<evidence type="ECO:0000313" key="24">
    <source>
        <dbReference type="EMBL" id="KAK1922324.1"/>
    </source>
</evidence>
<keyword evidence="5" id="KW-1003">Cell membrane</keyword>
<keyword evidence="12" id="KW-0146">Chitin degradation</keyword>
<keyword evidence="14" id="KW-0325">Glycoprotein</keyword>
<evidence type="ECO:0000256" key="14">
    <source>
        <dbReference type="ARBA" id="ARBA00023180"/>
    </source>
</evidence>
<dbReference type="GO" id="GO:0005886">
    <property type="term" value="C:plasma membrane"/>
    <property type="evidence" value="ECO:0007669"/>
    <property type="project" value="UniProtKB-SubCell"/>
</dbReference>
<dbReference type="GO" id="GO:0071555">
    <property type="term" value="P:cell wall organization"/>
    <property type="evidence" value="ECO:0007669"/>
    <property type="project" value="UniProtKB-KW"/>
</dbReference>
<evidence type="ECO:0000256" key="2">
    <source>
        <dbReference type="ARBA" id="ARBA00004191"/>
    </source>
</evidence>
<evidence type="ECO:0000256" key="18">
    <source>
        <dbReference type="ARBA" id="ARBA00023316"/>
    </source>
</evidence>
<evidence type="ECO:0000256" key="4">
    <source>
        <dbReference type="ARBA" id="ARBA00010973"/>
    </source>
</evidence>
<dbReference type="InterPro" id="IPR050248">
    <property type="entry name" value="Polysacc_deacetylase_ArnD"/>
</dbReference>
<keyword evidence="11" id="KW-0378">Hydrolase</keyword>
<protein>
    <recommendedName>
        <fullName evidence="20">chitin deacetylase</fullName>
        <ecNumber evidence="20">3.5.1.41</ecNumber>
    </recommendedName>
</protein>
<evidence type="ECO:0000256" key="15">
    <source>
        <dbReference type="ARBA" id="ARBA00023277"/>
    </source>
</evidence>
<evidence type="ECO:0000256" key="20">
    <source>
        <dbReference type="ARBA" id="ARBA00024056"/>
    </source>
</evidence>
<dbReference type="InterPro" id="IPR011330">
    <property type="entry name" value="Glyco_hydro/deAcase_b/a-brl"/>
</dbReference>
<dbReference type="GO" id="GO:0046872">
    <property type="term" value="F:metal ion binding"/>
    <property type="evidence" value="ECO:0007669"/>
    <property type="project" value="UniProtKB-KW"/>
</dbReference>
<keyword evidence="18" id="KW-0961">Cell wall biogenesis/degradation</keyword>
<dbReference type="EC" id="3.5.1.41" evidence="20"/>
<comment type="catalytic activity">
    <reaction evidence="21">
        <text>[(1-&gt;4)-N-acetyl-beta-D-glucosaminyl](n) + n H2O = chitosan + n acetate</text>
        <dbReference type="Rhea" id="RHEA:10464"/>
        <dbReference type="Rhea" id="RHEA-COMP:9593"/>
        <dbReference type="Rhea" id="RHEA-COMP:9597"/>
        <dbReference type="ChEBI" id="CHEBI:15377"/>
        <dbReference type="ChEBI" id="CHEBI:17029"/>
        <dbReference type="ChEBI" id="CHEBI:30089"/>
        <dbReference type="ChEBI" id="CHEBI:57704"/>
        <dbReference type="EC" id="3.5.1.41"/>
    </reaction>
    <physiologicalReaction direction="left-to-right" evidence="21">
        <dbReference type="Rhea" id="RHEA:10465"/>
    </physiologicalReaction>
</comment>
<evidence type="ECO:0000259" key="23">
    <source>
        <dbReference type="PROSITE" id="PS51677"/>
    </source>
</evidence>
<evidence type="ECO:0000256" key="16">
    <source>
        <dbReference type="ARBA" id="ARBA00023285"/>
    </source>
</evidence>
<dbReference type="PROSITE" id="PS51677">
    <property type="entry name" value="NODB"/>
    <property type="match status" value="1"/>
</dbReference>
<dbReference type="FunFam" id="3.20.20.370:FF:000004">
    <property type="entry name" value="Related to Chitin deacetylase"/>
    <property type="match status" value="1"/>
</dbReference>
<evidence type="ECO:0000256" key="5">
    <source>
        <dbReference type="ARBA" id="ARBA00022475"/>
    </source>
</evidence>
<dbReference type="AlphaFoldDB" id="A0AAD9CUL3"/>
<keyword evidence="16" id="KW-0170">Cobalt</keyword>
<feature type="chain" id="PRO_5042186142" description="chitin deacetylase" evidence="22">
    <location>
        <begin position="20"/>
        <end position="453"/>
    </location>
</feature>
<keyword evidence="10 22" id="KW-0732">Signal</keyword>
<evidence type="ECO:0000256" key="22">
    <source>
        <dbReference type="SAM" id="SignalP"/>
    </source>
</evidence>
<reference evidence="24" key="1">
    <citation type="submission" date="2023-02" db="EMBL/GenBank/DDBJ databases">
        <title>Identification and recombinant expression of a fungal hydrolase from Papiliotrema laurentii that hydrolyzes apple cutin and clears colloidal polyester polyurethane.</title>
        <authorList>
            <consortium name="DOE Joint Genome Institute"/>
            <person name="Roman V.A."/>
            <person name="Bojanowski C."/>
            <person name="Crable B.R."/>
            <person name="Wagner D.N."/>
            <person name="Hung C.S."/>
            <person name="Nadeau L.J."/>
            <person name="Schratz L."/>
            <person name="Haridas S."/>
            <person name="Pangilinan J."/>
            <person name="Lipzen A."/>
            <person name="Na H."/>
            <person name="Yan M."/>
            <person name="Ng V."/>
            <person name="Grigoriev I.V."/>
            <person name="Spatafora J.W."/>
            <person name="Barlow D."/>
            <person name="Biffinger J."/>
            <person name="Kelley-Loughnane N."/>
            <person name="Varaljay V.A."/>
            <person name="Crookes-Goodson W.J."/>
        </authorList>
    </citation>
    <scope>NUCLEOTIDE SEQUENCE</scope>
    <source>
        <strain evidence="24">5307AH</strain>
    </source>
</reference>
<keyword evidence="9" id="KW-0479">Metal-binding</keyword>
<dbReference type="GO" id="GO:0009272">
    <property type="term" value="P:fungal-type cell wall biogenesis"/>
    <property type="evidence" value="ECO:0007669"/>
    <property type="project" value="UniProtKB-ARBA"/>
</dbReference>
<dbReference type="InterPro" id="IPR002509">
    <property type="entry name" value="NODB_dom"/>
</dbReference>
<accession>A0AAD9CUL3</accession>
<feature type="signal peptide" evidence="22">
    <location>
        <begin position="1"/>
        <end position="19"/>
    </location>
</feature>
<dbReference type="GO" id="GO:0098552">
    <property type="term" value="C:side of membrane"/>
    <property type="evidence" value="ECO:0007669"/>
    <property type="project" value="UniProtKB-KW"/>
</dbReference>
<evidence type="ECO:0000256" key="7">
    <source>
        <dbReference type="ARBA" id="ARBA00022525"/>
    </source>
</evidence>
<keyword evidence="13" id="KW-0472">Membrane</keyword>
<feature type="domain" description="NodB homology" evidence="23">
    <location>
        <begin position="162"/>
        <end position="351"/>
    </location>
</feature>
<dbReference type="CDD" id="cd10952">
    <property type="entry name" value="CE4_MrCDA_like"/>
    <property type="match status" value="1"/>
</dbReference>
<organism evidence="24 25">
    <name type="scientific">Papiliotrema laurentii</name>
    <name type="common">Cryptococcus laurentii</name>
    <dbReference type="NCBI Taxonomy" id="5418"/>
    <lineage>
        <taxon>Eukaryota</taxon>
        <taxon>Fungi</taxon>
        <taxon>Dikarya</taxon>
        <taxon>Basidiomycota</taxon>
        <taxon>Agaricomycotina</taxon>
        <taxon>Tremellomycetes</taxon>
        <taxon>Tremellales</taxon>
        <taxon>Rhynchogastremaceae</taxon>
        <taxon>Papiliotrema</taxon>
    </lineage>
</organism>
<evidence type="ECO:0000256" key="6">
    <source>
        <dbReference type="ARBA" id="ARBA00022512"/>
    </source>
</evidence>
<comment type="caution">
    <text evidence="24">The sequence shown here is derived from an EMBL/GenBank/DDBJ whole genome shotgun (WGS) entry which is preliminary data.</text>
</comment>
<comment type="similarity">
    <text evidence="4">Belongs to the polysaccharide deacetylase family.</text>
</comment>
<keyword evidence="19" id="KW-0624">Polysaccharide degradation</keyword>
<evidence type="ECO:0000256" key="12">
    <source>
        <dbReference type="ARBA" id="ARBA00023024"/>
    </source>
</evidence>
<sequence length="453" mass="48346">MVSSTVFLAALAGAAGVHAHVGAGCGGHHVNKRNMGGPMKTYVPRAAPTDVASASQSLDPAEQCTAYSYQPVLDVKNQFPAIWQTAGIVAGDTEAQSIFATINATVNQKVPQISPKGTANGDHTGVVYNNTDPDCWWTWRSCTTPSEDTGLPADITTVPEPQTWGLGFDDGPNCSHNALYDLLYENNQKATMFYIGSNVIDWPLQAMRGLEDGHEICIHTWSHQYMTSFSNEVAFAELYYTRKIIKDILGVTPKCWRPPFGDVDNRIRVIAEGLNLTTIVWNEDSDDWRIGTNNVTAADIDANYERFIQQAQNGTWATNGPVILNHELNNFTMSEMVKYYSQIKSAYKAVVPIQAAYNITNPYVETNYTYPDFASYTSGSTNVSSTSASSSADTSASTQASGRASAASASGSGTKAAAAAAQSSKSATGPVRTVGGAVGIVAGLLGVGVLATF</sequence>
<dbReference type="Gene3D" id="3.20.20.370">
    <property type="entry name" value="Glycoside hydrolase/deacetylase"/>
    <property type="match status" value="1"/>
</dbReference>
<dbReference type="GO" id="GO:0000272">
    <property type="term" value="P:polysaccharide catabolic process"/>
    <property type="evidence" value="ECO:0007669"/>
    <property type="project" value="UniProtKB-KW"/>
</dbReference>